<gene>
    <name evidence="6" type="ORF">QE367_001870</name>
</gene>
<keyword evidence="2" id="KW-0285">Flavoprotein</keyword>
<evidence type="ECO:0000313" key="7">
    <source>
        <dbReference type="Proteomes" id="UP001260188"/>
    </source>
</evidence>
<dbReference type="InterPro" id="IPR012349">
    <property type="entry name" value="Split_barrel_FMN-bd"/>
</dbReference>
<dbReference type="EC" id="1.4.3.5" evidence="6"/>
<organism evidence="6 7">
    <name type="scientific">Microbacterium paludicola</name>
    <dbReference type="NCBI Taxonomy" id="300019"/>
    <lineage>
        <taxon>Bacteria</taxon>
        <taxon>Bacillati</taxon>
        <taxon>Actinomycetota</taxon>
        <taxon>Actinomycetes</taxon>
        <taxon>Micrococcales</taxon>
        <taxon>Microbacteriaceae</taxon>
        <taxon>Microbacterium</taxon>
    </lineage>
</organism>
<comment type="cofactor">
    <cofactor evidence="1">
        <name>FMN</name>
        <dbReference type="ChEBI" id="CHEBI:58210"/>
    </cofactor>
</comment>
<protein>
    <submittedName>
        <fullName evidence="6">Pyridoxamine 5'-phosphate oxidase</fullName>
        <ecNumber evidence="6">1.4.3.5</ecNumber>
    </submittedName>
</protein>
<evidence type="ECO:0000256" key="1">
    <source>
        <dbReference type="ARBA" id="ARBA00001917"/>
    </source>
</evidence>
<dbReference type="PIRSF" id="PIRSF000190">
    <property type="entry name" value="Pyd_amn-ph_oxd"/>
    <property type="match status" value="1"/>
</dbReference>
<evidence type="ECO:0000259" key="5">
    <source>
        <dbReference type="Pfam" id="PF01243"/>
    </source>
</evidence>
<feature type="domain" description="Pyridoxamine 5'-phosphate oxidase N-terminal" evidence="5">
    <location>
        <begin position="39"/>
        <end position="158"/>
    </location>
</feature>
<evidence type="ECO:0000256" key="3">
    <source>
        <dbReference type="ARBA" id="ARBA00022643"/>
    </source>
</evidence>
<keyword evidence="7" id="KW-1185">Reference proteome</keyword>
<dbReference type="InterPro" id="IPR011576">
    <property type="entry name" value="Pyridox_Oxase_N"/>
</dbReference>
<evidence type="ECO:0000256" key="2">
    <source>
        <dbReference type="ARBA" id="ARBA00022630"/>
    </source>
</evidence>
<dbReference type="RefSeq" id="WP_309666291.1">
    <property type="nucleotide sequence ID" value="NZ_JAVIZA010000001.1"/>
</dbReference>
<dbReference type="Pfam" id="PF01243">
    <property type="entry name" value="PNPOx_N"/>
    <property type="match status" value="1"/>
</dbReference>
<dbReference type="InterPro" id="IPR000659">
    <property type="entry name" value="Pyridox_Oxase"/>
</dbReference>
<evidence type="ECO:0000256" key="4">
    <source>
        <dbReference type="ARBA" id="ARBA00023002"/>
    </source>
</evidence>
<dbReference type="PANTHER" id="PTHR10851:SF0">
    <property type="entry name" value="PYRIDOXINE-5'-PHOSPHATE OXIDASE"/>
    <property type="match status" value="1"/>
</dbReference>
<proteinExistence type="predicted"/>
<dbReference type="Proteomes" id="UP001260188">
    <property type="component" value="Unassembled WGS sequence"/>
</dbReference>
<evidence type="ECO:0000313" key="6">
    <source>
        <dbReference type="EMBL" id="MDR6167666.1"/>
    </source>
</evidence>
<accession>A0ABU1I1A1</accession>
<dbReference type="PANTHER" id="PTHR10851">
    <property type="entry name" value="PYRIDOXINE-5-PHOSPHATE OXIDASE"/>
    <property type="match status" value="1"/>
</dbReference>
<dbReference type="SUPFAM" id="SSF50475">
    <property type="entry name" value="FMN-binding split barrel"/>
    <property type="match status" value="1"/>
</dbReference>
<keyword evidence="3" id="KW-0288">FMN</keyword>
<sequence length="187" mass="20210">MSALREWLRPQASLTGTPPAFDTDRLPASPVTLFEEWIHQAAAAGVAEPHAATLATVAADGIPDARTLIVKDVDDRGWAFASTRSSAKGGQLAAQPAAALAFWWQPVMRAVRVRGPVCEASADDTAADLAARSEAARRDVAEGDWALWRIEATRVEFWQGSLDRRHTRVVYERAGASWRHALLGDAG</sequence>
<keyword evidence="4 6" id="KW-0560">Oxidoreductase</keyword>
<name>A0ABU1I1A1_9MICO</name>
<reference evidence="6 7" key="1">
    <citation type="submission" date="2023-08" db="EMBL/GenBank/DDBJ databases">
        <title>Functional and genomic diversity of the sorghum phyllosphere microbiome.</title>
        <authorList>
            <person name="Shade A."/>
        </authorList>
    </citation>
    <scope>NUCLEOTIDE SEQUENCE [LARGE SCALE GENOMIC DNA]</scope>
    <source>
        <strain evidence="6 7">SORGH_AS_0919</strain>
    </source>
</reference>
<dbReference type="EMBL" id="JAVIZA010000001">
    <property type="protein sequence ID" value="MDR6167666.1"/>
    <property type="molecule type" value="Genomic_DNA"/>
</dbReference>
<dbReference type="Gene3D" id="2.30.110.10">
    <property type="entry name" value="Electron Transport, Fmn-binding Protein, Chain A"/>
    <property type="match status" value="2"/>
</dbReference>
<comment type="caution">
    <text evidence="6">The sequence shown here is derived from an EMBL/GenBank/DDBJ whole genome shotgun (WGS) entry which is preliminary data.</text>
</comment>
<dbReference type="GO" id="GO:0004733">
    <property type="term" value="F:pyridoxamine phosphate oxidase activity"/>
    <property type="evidence" value="ECO:0007669"/>
    <property type="project" value="UniProtKB-EC"/>
</dbReference>